<dbReference type="AlphaFoldDB" id="A0A2N9M856"/>
<feature type="domain" description="DUF2090" evidence="1">
    <location>
        <begin position="9"/>
        <end position="303"/>
    </location>
</feature>
<name>A0A2N9M856_9BACT</name>
<reference evidence="3" key="1">
    <citation type="submission" date="2018-02" db="EMBL/GenBank/DDBJ databases">
        <authorList>
            <person name="Hausmann B."/>
        </authorList>
    </citation>
    <scope>NUCLEOTIDE SEQUENCE [LARGE SCALE GENOMIC DNA]</scope>
    <source>
        <strain evidence="3">Peat soil MAG SbA5</strain>
    </source>
</reference>
<dbReference type="Pfam" id="PF09863">
    <property type="entry name" value="DUF2090"/>
    <property type="match status" value="1"/>
</dbReference>
<dbReference type="EMBL" id="OKRB01000152">
    <property type="protein sequence ID" value="SPE31634.1"/>
    <property type="molecule type" value="Genomic_DNA"/>
</dbReference>
<dbReference type="Proteomes" id="UP000239735">
    <property type="component" value="Unassembled WGS sequence"/>
</dbReference>
<gene>
    <name evidence="2" type="ORF">SBA5_90011</name>
</gene>
<evidence type="ECO:0000313" key="3">
    <source>
        <dbReference type="Proteomes" id="UP000239735"/>
    </source>
</evidence>
<sequence length="310" mass="34900">MIPRGFEKPLYILPFDHRGSFETGMFGWHGELNPAQTADIAAAKQVIYDGFQQAVAGGVPREKAGILVDEQFGAEILRDALAKGFQFACPAEKSGQEEFDFEYGEDFEAHIEAFDPTFSKVLVRYNPEGDRALNARQSGRLRRLSDYLQRANRSLFMFEMLVPPEKQQLAQVDGDKSTYDLQIRPQLMERAILELQDAGVEPDIWKIEGLDRRADCEKMVATARRNGRTKVGCIVLGRGENEEKVREWLSTAAGVDGFIGFAVGRTDFWDPLVGLRDSRLTRDAAVAKIAARYREFVDLFEEARAKPVAK</sequence>
<dbReference type="Gene3D" id="3.20.20.70">
    <property type="entry name" value="Aldolase class I"/>
    <property type="match status" value="1"/>
</dbReference>
<accession>A0A2N9M856</accession>
<evidence type="ECO:0000259" key="1">
    <source>
        <dbReference type="Pfam" id="PF09863"/>
    </source>
</evidence>
<dbReference type="OrthoDB" id="111160at2"/>
<evidence type="ECO:0000313" key="2">
    <source>
        <dbReference type="EMBL" id="SPE31634.1"/>
    </source>
</evidence>
<dbReference type="InterPro" id="IPR013785">
    <property type="entry name" value="Aldolase_TIM"/>
</dbReference>
<proteinExistence type="predicted"/>
<organism evidence="2 3">
    <name type="scientific">Candidatus Sulfuritelmatomonas gaucii</name>
    <dbReference type="NCBI Taxonomy" id="2043161"/>
    <lineage>
        <taxon>Bacteria</taxon>
        <taxon>Pseudomonadati</taxon>
        <taxon>Acidobacteriota</taxon>
        <taxon>Terriglobia</taxon>
        <taxon>Terriglobales</taxon>
        <taxon>Acidobacteriaceae</taxon>
        <taxon>Candidatus Sulfuritelmatomonas</taxon>
    </lineage>
</organism>
<dbReference type="InterPro" id="IPR018659">
    <property type="entry name" value="DUF2090"/>
</dbReference>
<protein>
    <recommendedName>
        <fullName evidence="1">DUF2090 domain-containing protein</fullName>
    </recommendedName>
</protein>
<dbReference type="SUPFAM" id="SSF51569">
    <property type="entry name" value="Aldolase"/>
    <property type="match status" value="1"/>
</dbReference>